<proteinExistence type="predicted"/>
<dbReference type="AlphaFoldDB" id="A0A3S9XEU2"/>
<accession>A0A3S9XEU2</accession>
<dbReference type="SUPFAM" id="SSF52266">
    <property type="entry name" value="SGNH hydrolase"/>
    <property type="match status" value="1"/>
</dbReference>
<keyword evidence="3" id="KW-1185">Reference proteome</keyword>
<evidence type="ECO:0000313" key="2">
    <source>
        <dbReference type="EMBL" id="AZS50796.1"/>
    </source>
</evidence>
<evidence type="ECO:0000313" key="3">
    <source>
        <dbReference type="Proteomes" id="UP000273143"/>
    </source>
</evidence>
<dbReference type="PANTHER" id="PTHR30383">
    <property type="entry name" value="THIOESTERASE 1/PROTEASE 1/LYSOPHOSPHOLIPASE L1"/>
    <property type="match status" value="1"/>
</dbReference>
<protein>
    <submittedName>
        <fullName evidence="2">Arylesterase</fullName>
    </submittedName>
</protein>
<dbReference type="GO" id="GO:0004622">
    <property type="term" value="F:phosphatidylcholine lysophospholipase activity"/>
    <property type="evidence" value="ECO:0007669"/>
    <property type="project" value="TreeGrafter"/>
</dbReference>
<organism evidence="2 3">
    <name type="scientific">Entomomonas moraniae</name>
    <dbReference type="NCBI Taxonomy" id="2213226"/>
    <lineage>
        <taxon>Bacteria</taxon>
        <taxon>Pseudomonadati</taxon>
        <taxon>Pseudomonadota</taxon>
        <taxon>Gammaproteobacteria</taxon>
        <taxon>Pseudomonadales</taxon>
        <taxon>Pseudomonadaceae</taxon>
        <taxon>Entomomonas</taxon>
    </lineage>
</organism>
<dbReference type="Gene3D" id="3.40.50.1110">
    <property type="entry name" value="SGNH hydrolase"/>
    <property type="match status" value="1"/>
</dbReference>
<reference evidence="3" key="1">
    <citation type="submission" date="2018-06" db="EMBL/GenBank/DDBJ databases">
        <title>Complete genome of Pseudomonas insecticola strain QZS01.</title>
        <authorList>
            <person name="Wang J."/>
            <person name="Su Q."/>
        </authorList>
    </citation>
    <scope>NUCLEOTIDE SEQUENCE [LARGE SCALE GENOMIC DNA]</scope>
    <source>
        <strain evidence="3">QZS01</strain>
    </source>
</reference>
<feature type="domain" description="SGNH hydrolase-type esterase" evidence="1">
    <location>
        <begin position="26"/>
        <end position="184"/>
    </location>
</feature>
<dbReference type="Proteomes" id="UP000273143">
    <property type="component" value="Chromosome"/>
</dbReference>
<dbReference type="CDD" id="cd01822">
    <property type="entry name" value="Lysophospholipase_L1_like"/>
    <property type="match status" value="1"/>
</dbReference>
<dbReference type="InterPro" id="IPR036514">
    <property type="entry name" value="SGNH_hydro_sf"/>
</dbReference>
<dbReference type="InterPro" id="IPR051532">
    <property type="entry name" value="Ester_Hydrolysis_Enzymes"/>
</dbReference>
<dbReference type="InterPro" id="IPR013830">
    <property type="entry name" value="SGNH_hydro"/>
</dbReference>
<evidence type="ECO:0000259" key="1">
    <source>
        <dbReference type="Pfam" id="PF13472"/>
    </source>
</evidence>
<name>A0A3S9XEU2_9GAMM</name>
<sequence length="205" mass="22373">MFKKILFVIIALFAVSVASGKTLLIVGDSISAGYGVDISKGWVKLLEQRLKDKHYDYEVINASISGDVTSNGAARLPALLEKYHPAVVIIEMGGNDGLRGTSPKLIQQNLTQMVQQAKQHSNVLLIGIQLPPNYGEQYLSRFTAMYPAIANEQQVALLDSIVKNTGGNPDLMQSDGVHPNEKGQPIILNDIWEKLVPLLGKPNKL</sequence>
<dbReference type="Pfam" id="PF13472">
    <property type="entry name" value="Lipase_GDSL_2"/>
    <property type="match status" value="1"/>
</dbReference>
<dbReference type="KEGG" id="emo:DM558_08390"/>
<gene>
    <name evidence="2" type="ORF">DM558_08390</name>
</gene>
<dbReference type="PANTHER" id="PTHR30383:SF24">
    <property type="entry name" value="THIOESTERASE 1_PROTEASE 1_LYSOPHOSPHOLIPASE L1"/>
    <property type="match status" value="1"/>
</dbReference>
<dbReference type="RefSeq" id="WP_127163405.1">
    <property type="nucleotide sequence ID" value="NZ_CP029822.1"/>
</dbReference>
<dbReference type="EMBL" id="CP029822">
    <property type="protein sequence ID" value="AZS50796.1"/>
    <property type="molecule type" value="Genomic_DNA"/>
</dbReference>